<comment type="caution">
    <text evidence="1">The sequence shown here is derived from an EMBL/GenBank/DDBJ whole genome shotgun (WGS) entry which is preliminary data.</text>
</comment>
<organism evidence="1 2">
    <name type="scientific">Amycolatopsis magusensis</name>
    <dbReference type="NCBI Taxonomy" id="882444"/>
    <lineage>
        <taxon>Bacteria</taxon>
        <taxon>Bacillati</taxon>
        <taxon>Actinomycetota</taxon>
        <taxon>Actinomycetes</taxon>
        <taxon>Pseudonocardiales</taxon>
        <taxon>Pseudonocardiaceae</taxon>
        <taxon>Amycolatopsis</taxon>
    </lineage>
</organism>
<evidence type="ECO:0008006" key="3">
    <source>
        <dbReference type="Google" id="ProtNLM"/>
    </source>
</evidence>
<proteinExistence type="predicted"/>
<dbReference type="RefSeq" id="WP_209666265.1">
    <property type="nucleotide sequence ID" value="NZ_JAGGMS010000001.1"/>
</dbReference>
<dbReference type="Proteomes" id="UP000741013">
    <property type="component" value="Unassembled WGS sequence"/>
</dbReference>
<sequence length="139" mass="14742">MERVRTELSLLTGEPAGELLTAVVGQAGGTLLDWAATQVDHQPRGRTTVGYTARVRWGDGTETGETFGACSGPLPEGVVRLSDGVTDIGVWRFPFDPELPALRTAFDPVGMRRLVETPDCVAMARSTCGCGRTGHGGVR</sequence>
<evidence type="ECO:0000313" key="1">
    <source>
        <dbReference type="EMBL" id="MBP2183052.1"/>
    </source>
</evidence>
<name>A0ABS4PUE3_9PSEU</name>
<reference evidence="1 2" key="1">
    <citation type="submission" date="2021-03" db="EMBL/GenBank/DDBJ databases">
        <title>Sequencing the genomes of 1000 actinobacteria strains.</title>
        <authorList>
            <person name="Klenk H.-P."/>
        </authorList>
    </citation>
    <scope>NUCLEOTIDE SEQUENCE [LARGE SCALE GENOMIC DNA]</scope>
    <source>
        <strain evidence="1 2">DSM 45510</strain>
    </source>
</reference>
<keyword evidence="2" id="KW-1185">Reference proteome</keyword>
<gene>
    <name evidence="1" type="ORF">JOM49_004578</name>
</gene>
<protein>
    <recommendedName>
        <fullName evidence="3">Polyketide cyclase / dehydrase and lipid transport</fullName>
    </recommendedName>
</protein>
<accession>A0ABS4PUE3</accession>
<evidence type="ECO:0000313" key="2">
    <source>
        <dbReference type="Proteomes" id="UP000741013"/>
    </source>
</evidence>
<dbReference type="EMBL" id="JAGGMS010000001">
    <property type="protein sequence ID" value="MBP2183052.1"/>
    <property type="molecule type" value="Genomic_DNA"/>
</dbReference>